<dbReference type="AlphaFoldDB" id="A0A7J5YN27"/>
<evidence type="ECO:0000256" key="1">
    <source>
        <dbReference type="SAM" id="MobiDB-lite"/>
    </source>
</evidence>
<feature type="region of interest" description="Disordered" evidence="1">
    <location>
        <begin position="176"/>
        <end position="197"/>
    </location>
</feature>
<dbReference type="Proteomes" id="UP000518266">
    <property type="component" value="Unassembled WGS sequence"/>
</dbReference>
<accession>A0A7J5YN27</accession>
<keyword evidence="3" id="KW-1185">Reference proteome</keyword>
<dbReference type="OrthoDB" id="441660at2759"/>
<comment type="caution">
    <text evidence="2">The sequence shown here is derived from an EMBL/GenBank/DDBJ whole genome shotgun (WGS) entry which is preliminary data.</text>
</comment>
<evidence type="ECO:0000313" key="2">
    <source>
        <dbReference type="EMBL" id="KAF3850341.1"/>
    </source>
</evidence>
<dbReference type="EMBL" id="JAAKFY010000011">
    <property type="protein sequence ID" value="KAF3850341.1"/>
    <property type="molecule type" value="Genomic_DNA"/>
</dbReference>
<protein>
    <submittedName>
        <fullName evidence="2">Uncharacterized protein</fullName>
    </submittedName>
</protein>
<sequence>MRNGLDPSGTLPEAAVWICITFAAGNDVKKDKPLEPYRNDQQTLDFSWFCSPSGSSSALFLLPQNNQLLITMKIVVVLSVLLCSAFAAPAEHKEKAPVAAVAALMEQMVLAPEMEAETKKVEEEFVPEDSVPVPRNARFNYCPDGGTATTLAASSSSILPAPGTMLRSTAPLGAHLASAPTPESTLSCRRSQRDPSEQRMAGRLQLQNRWMWIDVRACTTPTGTPSPPPAATPACT</sequence>
<proteinExistence type="predicted"/>
<gene>
    <name evidence="2" type="ORF">F7725_020060</name>
</gene>
<name>A0A7J5YN27_DISMA</name>
<evidence type="ECO:0000313" key="3">
    <source>
        <dbReference type="Proteomes" id="UP000518266"/>
    </source>
</evidence>
<reference evidence="2 3" key="1">
    <citation type="submission" date="2020-03" db="EMBL/GenBank/DDBJ databases">
        <title>Dissostichus mawsoni Genome sequencing and assembly.</title>
        <authorList>
            <person name="Park H."/>
        </authorList>
    </citation>
    <scope>NUCLEOTIDE SEQUENCE [LARGE SCALE GENOMIC DNA]</scope>
    <source>
        <strain evidence="2">DM0001</strain>
        <tissue evidence="2">Muscle</tissue>
    </source>
</reference>
<organism evidence="2 3">
    <name type="scientific">Dissostichus mawsoni</name>
    <name type="common">Antarctic cod</name>
    <dbReference type="NCBI Taxonomy" id="36200"/>
    <lineage>
        <taxon>Eukaryota</taxon>
        <taxon>Metazoa</taxon>
        <taxon>Chordata</taxon>
        <taxon>Craniata</taxon>
        <taxon>Vertebrata</taxon>
        <taxon>Euteleostomi</taxon>
        <taxon>Actinopterygii</taxon>
        <taxon>Neopterygii</taxon>
        <taxon>Teleostei</taxon>
        <taxon>Neoteleostei</taxon>
        <taxon>Acanthomorphata</taxon>
        <taxon>Eupercaria</taxon>
        <taxon>Perciformes</taxon>
        <taxon>Notothenioidei</taxon>
        <taxon>Nototheniidae</taxon>
        <taxon>Dissostichus</taxon>
    </lineage>
</organism>